<name>A0ABV0PX25_9TELE</name>
<dbReference type="SMART" id="SM00005">
    <property type="entry name" value="DEATH"/>
    <property type="match status" value="1"/>
</dbReference>
<evidence type="ECO:0000313" key="3">
    <source>
        <dbReference type="Proteomes" id="UP001476798"/>
    </source>
</evidence>
<sequence>DYVVKEAQLDVLRENIGIKWKRCARGLGLTEVEIETIEHDYGRDGLPEIVHQMLEHWRMKQGSLGCTIGRLYQALQRYIKVDVIQKILDLCDSAE</sequence>
<accession>A0ABV0PX25</accession>
<evidence type="ECO:0000259" key="1">
    <source>
        <dbReference type="PROSITE" id="PS50017"/>
    </source>
</evidence>
<feature type="non-terminal residue" evidence="2">
    <location>
        <position position="1"/>
    </location>
</feature>
<dbReference type="PROSITE" id="PS50017">
    <property type="entry name" value="DEATH_DOMAIN"/>
    <property type="match status" value="1"/>
</dbReference>
<dbReference type="InterPro" id="IPR000488">
    <property type="entry name" value="Death_dom"/>
</dbReference>
<dbReference type="Pfam" id="PF00531">
    <property type="entry name" value="Death"/>
    <property type="match status" value="1"/>
</dbReference>
<organism evidence="2 3">
    <name type="scientific">Goodea atripinnis</name>
    <dbReference type="NCBI Taxonomy" id="208336"/>
    <lineage>
        <taxon>Eukaryota</taxon>
        <taxon>Metazoa</taxon>
        <taxon>Chordata</taxon>
        <taxon>Craniata</taxon>
        <taxon>Vertebrata</taxon>
        <taxon>Euteleostomi</taxon>
        <taxon>Actinopterygii</taxon>
        <taxon>Neopterygii</taxon>
        <taxon>Teleostei</taxon>
        <taxon>Neoteleostei</taxon>
        <taxon>Acanthomorphata</taxon>
        <taxon>Ovalentaria</taxon>
        <taxon>Atherinomorphae</taxon>
        <taxon>Cyprinodontiformes</taxon>
        <taxon>Goodeidae</taxon>
        <taxon>Goodea</taxon>
    </lineage>
</organism>
<proteinExistence type="predicted"/>
<evidence type="ECO:0000313" key="2">
    <source>
        <dbReference type="EMBL" id="MEQ2188074.1"/>
    </source>
</evidence>
<protein>
    <recommendedName>
        <fullName evidence="1">Death domain-containing protein</fullName>
    </recommendedName>
</protein>
<gene>
    <name evidence="2" type="ORF">GOODEAATRI_011271</name>
</gene>
<dbReference type="Proteomes" id="UP001476798">
    <property type="component" value="Unassembled WGS sequence"/>
</dbReference>
<reference evidence="2 3" key="1">
    <citation type="submission" date="2021-06" db="EMBL/GenBank/DDBJ databases">
        <authorList>
            <person name="Palmer J.M."/>
        </authorList>
    </citation>
    <scope>NUCLEOTIDE SEQUENCE [LARGE SCALE GENOMIC DNA]</scope>
    <source>
        <strain evidence="2 3">GA_2019</strain>
        <tissue evidence="2">Muscle</tissue>
    </source>
</reference>
<dbReference type="SUPFAM" id="SSF47986">
    <property type="entry name" value="DEATH domain"/>
    <property type="match status" value="1"/>
</dbReference>
<dbReference type="EMBL" id="JAHRIO010090648">
    <property type="protein sequence ID" value="MEQ2188074.1"/>
    <property type="molecule type" value="Genomic_DNA"/>
</dbReference>
<dbReference type="InterPro" id="IPR011029">
    <property type="entry name" value="DEATH-like_dom_sf"/>
</dbReference>
<feature type="domain" description="Death" evidence="1">
    <location>
        <begin position="5"/>
        <end position="91"/>
    </location>
</feature>
<keyword evidence="3" id="KW-1185">Reference proteome</keyword>
<comment type="caution">
    <text evidence="2">The sequence shown here is derived from an EMBL/GenBank/DDBJ whole genome shotgun (WGS) entry which is preliminary data.</text>
</comment>
<dbReference type="Gene3D" id="1.10.533.10">
    <property type="entry name" value="Death Domain, Fas"/>
    <property type="match status" value="1"/>
</dbReference>